<name>A0A833HN62_9FIRM</name>
<dbReference type="PROSITE" id="PS51186">
    <property type="entry name" value="GNAT"/>
    <property type="match status" value="1"/>
</dbReference>
<dbReference type="OrthoDB" id="1954172at2"/>
<dbReference type="GO" id="GO:0016747">
    <property type="term" value="F:acyltransferase activity, transferring groups other than amino-acyl groups"/>
    <property type="evidence" value="ECO:0007669"/>
    <property type="project" value="InterPro"/>
</dbReference>
<evidence type="ECO:0000313" key="2">
    <source>
        <dbReference type="EMBL" id="KAB3529225.1"/>
    </source>
</evidence>
<evidence type="ECO:0000313" key="3">
    <source>
        <dbReference type="Proteomes" id="UP000465601"/>
    </source>
</evidence>
<dbReference type="EMBL" id="WBZB01000035">
    <property type="protein sequence ID" value="KAB3529225.1"/>
    <property type="molecule type" value="Genomic_DNA"/>
</dbReference>
<feature type="domain" description="N-acetyltransferase" evidence="1">
    <location>
        <begin position="3"/>
        <end position="161"/>
    </location>
</feature>
<dbReference type="SUPFAM" id="SSF55729">
    <property type="entry name" value="Acyl-CoA N-acyltransferases (Nat)"/>
    <property type="match status" value="1"/>
</dbReference>
<reference evidence="2 3" key="1">
    <citation type="submission" date="2019-10" db="EMBL/GenBank/DDBJ databases">
        <title>Alkaliphilus serpentinus sp. nov. and Alkaliphilus pronyensis sp. nov., two novel anaerobic alkaliphilic species isolated from the serpentinized-hosted hydrothermal field of the Prony Bay (New Caledonia).</title>
        <authorList>
            <person name="Postec A."/>
        </authorList>
    </citation>
    <scope>NUCLEOTIDE SEQUENCE [LARGE SCALE GENOMIC DNA]</scope>
    <source>
        <strain evidence="2 3">LacT</strain>
    </source>
</reference>
<organism evidence="2 3">
    <name type="scientific">Alkaliphilus serpentinus</name>
    <dbReference type="NCBI Taxonomy" id="1482731"/>
    <lineage>
        <taxon>Bacteria</taxon>
        <taxon>Bacillati</taxon>
        <taxon>Bacillota</taxon>
        <taxon>Clostridia</taxon>
        <taxon>Peptostreptococcales</taxon>
        <taxon>Natronincolaceae</taxon>
        <taxon>Alkaliphilus</taxon>
    </lineage>
</organism>
<dbReference type="InterPro" id="IPR000182">
    <property type="entry name" value="GNAT_dom"/>
</dbReference>
<gene>
    <name evidence="2" type="ORF">F8153_09885</name>
</gene>
<comment type="caution">
    <text evidence="2">The sequence shown here is derived from an EMBL/GenBank/DDBJ whole genome shotgun (WGS) entry which is preliminary data.</text>
</comment>
<keyword evidence="3" id="KW-1185">Reference proteome</keyword>
<dbReference type="CDD" id="cd04301">
    <property type="entry name" value="NAT_SF"/>
    <property type="match status" value="1"/>
</dbReference>
<dbReference type="Proteomes" id="UP000465601">
    <property type="component" value="Unassembled WGS sequence"/>
</dbReference>
<proteinExistence type="predicted"/>
<evidence type="ECO:0000259" key="1">
    <source>
        <dbReference type="PROSITE" id="PS51186"/>
    </source>
</evidence>
<protein>
    <submittedName>
        <fullName evidence="2">GNAT family N-acetyltransferase</fullName>
    </submittedName>
</protein>
<keyword evidence="2" id="KW-0808">Transferase</keyword>
<dbReference type="AlphaFoldDB" id="A0A833HN62"/>
<dbReference type="Gene3D" id="3.40.630.30">
    <property type="match status" value="1"/>
</dbReference>
<dbReference type="Pfam" id="PF00583">
    <property type="entry name" value="Acetyltransf_1"/>
    <property type="match status" value="1"/>
</dbReference>
<dbReference type="InterPro" id="IPR016181">
    <property type="entry name" value="Acyl_CoA_acyltransferase"/>
</dbReference>
<accession>A0A833HN62</accession>
<sequence>MDIVFEKMQVGDIPAAVKLFAKLKEERAEVSFAEVLDEEAMREWFNNPSYYLYVAKSNGKLGAVFRCMRGESYKNHSGFLTIAVDPEFRGKHMASSFTRYCLDQLKNEGIQLVRAYIYSDNIPSINTVLKCGFTLSGNVYKHHYKEDKGYYVDDLIFHKEL</sequence>
<dbReference type="RefSeq" id="WP_151866198.1">
    <property type="nucleotide sequence ID" value="NZ_WBZB01000035.1"/>
</dbReference>